<dbReference type="Proteomes" id="UP000805193">
    <property type="component" value="Unassembled WGS sequence"/>
</dbReference>
<evidence type="ECO:0000313" key="1">
    <source>
        <dbReference type="EMBL" id="KAG0433512.1"/>
    </source>
</evidence>
<reference evidence="1 2" key="1">
    <citation type="journal article" date="2020" name="Cell">
        <title>Large-Scale Comparative Analyses of Tick Genomes Elucidate Their Genetic Diversity and Vector Capacities.</title>
        <authorList>
            <consortium name="Tick Genome and Microbiome Consortium (TIGMIC)"/>
            <person name="Jia N."/>
            <person name="Wang J."/>
            <person name="Shi W."/>
            <person name="Du L."/>
            <person name="Sun Y."/>
            <person name="Zhan W."/>
            <person name="Jiang J.F."/>
            <person name="Wang Q."/>
            <person name="Zhang B."/>
            <person name="Ji P."/>
            <person name="Bell-Sakyi L."/>
            <person name="Cui X.M."/>
            <person name="Yuan T.T."/>
            <person name="Jiang B.G."/>
            <person name="Yang W.F."/>
            <person name="Lam T.T."/>
            <person name="Chang Q.C."/>
            <person name="Ding S.J."/>
            <person name="Wang X.J."/>
            <person name="Zhu J.G."/>
            <person name="Ruan X.D."/>
            <person name="Zhao L."/>
            <person name="Wei J.T."/>
            <person name="Ye R.Z."/>
            <person name="Que T.C."/>
            <person name="Du C.H."/>
            <person name="Zhou Y.H."/>
            <person name="Cheng J.X."/>
            <person name="Dai P.F."/>
            <person name="Guo W.B."/>
            <person name="Han X.H."/>
            <person name="Huang E.J."/>
            <person name="Li L.F."/>
            <person name="Wei W."/>
            <person name="Gao Y.C."/>
            <person name="Liu J.Z."/>
            <person name="Shao H.Z."/>
            <person name="Wang X."/>
            <person name="Wang C.C."/>
            <person name="Yang T.C."/>
            <person name="Huo Q.B."/>
            <person name="Li W."/>
            <person name="Chen H.Y."/>
            <person name="Chen S.E."/>
            <person name="Zhou L.G."/>
            <person name="Ni X.B."/>
            <person name="Tian J.H."/>
            <person name="Sheng Y."/>
            <person name="Liu T."/>
            <person name="Pan Y.S."/>
            <person name="Xia L.Y."/>
            <person name="Li J."/>
            <person name="Zhao F."/>
            <person name="Cao W.C."/>
        </authorList>
    </citation>
    <scope>NUCLEOTIDE SEQUENCE [LARGE SCALE GENOMIC DNA]</scope>
    <source>
        <strain evidence="1">Iper-2018</strain>
    </source>
</reference>
<accession>A0AC60QH23</accession>
<keyword evidence="2" id="KW-1185">Reference proteome</keyword>
<sequence>MGSRGDSGFAAVADQFALLRTPAARAEKTTPGKTLRKRTSESPSLFASPRRVPVRSVSPSLLRRLPIDLGGTFRALALDRDSTVPALHETSDEERQAAFSSPLQAFEPATEPRAVPLTPAPSCPAFPLPVQGARLPPQREQTILPTECQPLARYLEVQNEVPASLTLVLTEPQPQWCLVDGQPTLAVVQDVVPAQDLLTQAMSIAGIPVQPQPIHHDQSPEDTDDPDTHQIGAQRILEYLETHQPPVPPQADQSRNRRHDEEEDQTDTQEDDTRRQAARPAGPPHPPVRVSPPPPEVNWPKDSGFVLGAMKIEMLLHSLYLP</sequence>
<gene>
    <name evidence="1" type="ORF">HPB47_019850</name>
</gene>
<name>A0AC60QH23_IXOPE</name>
<protein>
    <submittedName>
        <fullName evidence="1">Uncharacterized protein</fullName>
    </submittedName>
</protein>
<organism evidence="1 2">
    <name type="scientific">Ixodes persulcatus</name>
    <name type="common">Taiga tick</name>
    <dbReference type="NCBI Taxonomy" id="34615"/>
    <lineage>
        <taxon>Eukaryota</taxon>
        <taxon>Metazoa</taxon>
        <taxon>Ecdysozoa</taxon>
        <taxon>Arthropoda</taxon>
        <taxon>Chelicerata</taxon>
        <taxon>Arachnida</taxon>
        <taxon>Acari</taxon>
        <taxon>Parasitiformes</taxon>
        <taxon>Ixodida</taxon>
        <taxon>Ixodoidea</taxon>
        <taxon>Ixodidae</taxon>
        <taxon>Ixodinae</taxon>
        <taxon>Ixodes</taxon>
    </lineage>
</organism>
<dbReference type="EMBL" id="JABSTQ010009051">
    <property type="protein sequence ID" value="KAG0433512.1"/>
    <property type="molecule type" value="Genomic_DNA"/>
</dbReference>
<comment type="caution">
    <text evidence="1">The sequence shown here is derived from an EMBL/GenBank/DDBJ whole genome shotgun (WGS) entry which is preliminary data.</text>
</comment>
<evidence type="ECO:0000313" key="2">
    <source>
        <dbReference type="Proteomes" id="UP000805193"/>
    </source>
</evidence>
<proteinExistence type="predicted"/>